<dbReference type="EMBL" id="JAEUBE010000414">
    <property type="protein sequence ID" value="KAH3662072.1"/>
    <property type="molecule type" value="Genomic_DNA"/>
</dbReference>
<dbReference type="Gene3D" id="3.40.50.1220">
    <property type="entry name" value="TPP-binding domain"/>
    <property type="match status" value="1"/>
</dbReference>
<dbReference type="Pfam" id="PF02776">
    <property type="entry name" value="TPP_enzyme_N"/>
    <property type="match status" value="1"/>
</dbReference>
<dbReference type="PANTHER" id="PTHR43710:SF2">
    <property type="entry name" value="2-HYDROXYACYL-COA LYASE 1"/>
    <property type="match status" value="1"/>
</dbReference>
<dbReference type="AlphaFoldDB" id="A0A9P8NYT9"/>
<evidence type="ECO:0000256" key="9">
    <source>
        <dbReference type="ARBA" id="ARBA00044518"/>
    </source>
</evidence>
<keyword evidence="6" id="KW-0456">Lyase</keyword>
<dbReference type="Gene3D" id="3.40.50.970">
    <property type="match status" value="2"/>
</dbReference>
<dbReference type="InterPro" id="IPR029061">
    <property type="entry name" value="THDP-binding"/>
</dbReference>
<evidence type="ECO:0000256" key="4">
    <source>
        <dbReference type="ARBA" id="ARBA00022842"/>
    </source>
</evidence>
<evidence type="ECO:0000256" key="10">
    <source>
        <dbReference type="RuleBase" id="RU362132"/>
    </source>
</evidence>
<keyword evidence="5 10" id="KW-0786">Thiamine pyrophosphate</keyword>
<dbReference type="GO" id="GO:0001561">
    <property type="term" value="P:fatty acid alpha-oxidation"/>
    <property type="evidence" value="ECO:0007669"/>
    <property type="project" value="TreeGrafter"/>
</dbReference>
<keyword evidence="4" id="KW-0460">Magnesium</keyword>
<dbReference type="PANTHER" id="PTHR43710">
    <property type="entry name" value="2-HYDROXYACYL-COA LYASE"/>
    <property type="match status" value="1"/>
</dbReference>
<evidence type="ECO:0000259" key="12">
    <source>
        <dbReference type="Pfam" id="PF02775"/>
    </source>
</evidence>
<dbReference type="RefSeq" id="XP_046059176.1">
    <property type="nucleotide sequence ID" value="XM_046207521.1"/>
</dbReference>
<dbReference type="SUPFAM" id="SSF52467">
    <property type="entry name" value="DHS-like NAD/FAD-binding domain"/>
    <property type="match status" value="1"/>
</dbReference>
<evidence type="ECO:0000256" key="8">
    <source>
        <dbReference type="ARBA" id="ARBA00044454"/>
    </source>
</evidence>
<reference evidence="14" key="1">
    <citation type="journal article" date="2021" name="Open Biol.">
        <title>Shared evolutionary footprints suggest mitochondrial oxidative damage underlies multiple complex I losses in fungi.</title>
        <authorList>
            <person name="Schikora-Tamarit M.A."/>
            <person name="Marcet-Houben M."/>
            <person name="Nosek J."/>
            <person name="Gabaldon T."/>
        </authorList>
    </citation>
    <scope>NUCLEOTIDE SEQUENCE</scope>
    <source>
        <strain evidence="14">CBS6075</strain>
    </source>
</reference>
<dbReference type="Pfam" id="PF00205">
    <property type="entry name" value="TPP_enzyme_M"/>
    <property type="match status" value="1"/>
</dbReference>
<dbReference type="GO" id="GO:0000287">
    <property type="term" value="F:magnesium ion binding"/>
    <property type="evidence" value="ECO:0007669"/>
    <property type="project" value="InterPro"/>
</dbReference>
<dbReference type="InterPro" id="IPR029035">
    <property type="entry name" value="DHS-like_NAD/FAD-binding_dom"/>
</dbReference>
<comment type="catalytic activity">
    <reaction evidence="7">
        <text>a 2-hydroxy-3-methyl fatty acyl-CoA = a 2-methyl-branched fatty aldehyde + formyl-CoA</text>
        <dbReference type="Rhea" id="RHEA:25375"/>
        <dbReference type="ChEBI" id="CHEBI:49188"/>
        <dbReference type="ChEBI" id="CHEBI:57376"/>
        <dbReference type="ChEBI" id="CHEBI:58783"/>
        <dbReference type="EC" id="4.1.2.63"/>
    </reaction>
    <physiologicalReaction direction="left-to-right" evidence="7">
        <dbReference type="Rhea" id="RHEA:25376"/>
    </physiologicalReaction>
</comment>
<comment type="catalytic activity">
    <reaction evidence="8">
        <text>an (R)-2-hydroxy-long-chain-fatty acyl-CoA = a long-chain fatty aldehyde + formyl-CoA</text>
        <dbReference type="Rhea" id="RHEA:67444"/>
        <dbReference type="ChEBI" id="CHEBI:17176"/>
        <dbReference type="ChEBI" id="CHEBI:57376"/>
        <dbReference type="ChEBI" id="CHEBI:170012"/>
        <dbReference type="EC" id="4.1.2.63"/>
    </reaction>
    <physiologicalReaction direction="left-to-right" evidence="8">
        <dbReference type="Rhea" id="RHEA:67445"/>
    </physiologicalReaction>
</comment>
<keyword evidence="3" id="KW-0479">Metal-binding</keyword>
<dbReference type="CDD" id="cd07035">
    <property type="entry name" value="TPP_PYR_POX_like"/>
    <property type="match status" value="1"/>
</dbReference>
<reference evidence="14" key="2">
    <citation type="submission" date="2021-01" db="EMBL/GenBank/DDBJ databases">
        <authorList>
            <person name="Schikora-Tamarit M.A."/>
        </authorList>
    </citation>
    <scope>NUCLEOTIDE SEQUENCE</scope>
    <source>
        <strain evidence="14">CBS6075</strain>
    </source>
</reference>
<dbReference type="OrthoDB" id="10006023at2759"/>
<evidence type="ECO:0000313" key="14">
    <source>
        <dbReference type="EMBL" id="KAH3662072.1"/>
    </source>
</evidence>
<dbReference type="CDD" id="cd02004">
    <property type="entry name" value="TPP_BZL_OCoD_HPCL"/>
    <property type="match status" value="1"/>
</dbReference>
<evidence type="ECO:0000256" key="3">
    <source>
        <dbReference type="ARBA" id="ARBA00022723"/>
    </source>
</evidence>
<dbReference type="InterPro" id="IPR045025">
    <property type="entry name" value="HACL1-like"/>
</dbReference>
<name>A0A9P8NYT9_9ASCO</name>
<organism evidence="14 15">
    <name type="scientific">Ogataea philodendri</name>
    <dbReference type="NCBI Taxonomy" id="1378263"/>
    <lineage>
        <taxon>Eukaryota</taxon>
        <taxon>Fungi</taxon>
        <taxon>Dikarya</taxon>
        <taxon>Ascomycota</taxon>
        <taxon>Saccharomycotina</taxon>
        <taxon>Pichiomycetes</taxon>
        <taxon>Pichiales</taxon>
        <taxon>Pichiaceae</taxon>
        <taxon>Ogataea</taxon>
    </lineage>
</organism>
<evidence type="ECO:0000256" key="1">
    <source>
        <dbReference type="ARBA" id="ARBA00001964"/>
    </source>
</evidence>
<dbReference type="InterPro" id="IPR012000">
    <property type="entry name" value="Thiamin_PyroP_enz_cen_dom"/>
</dbReference>
<dbReference type="SUPFAM" id="SSF52518">
    <property type="entry name" value="Thiamin diphosphate-binding fold (THDP-binding)"/>
    <property type="match status" value="2"/>
</dbReference>
<dbReference type="InterPro" id="IPR011766">
    <property type="entry name" value="TPP_enzyme_TPP-bd"/>
</dbReference>
<dbReference type="EC" id="4.1.2.63" evidence="9"/>
<keyword evidence="15" id="KW-1185">Reference proteome</keyword>
<dbReference type="GO" id="GO:0030976">
    <property type="term" value="F:thiamine pyrophosphate binding"/>
    <property type="evidence" value="ECO:0007669"/>
    <property type="project" value="InterPro"/>
</dbReference>
<proteinExistence type="inferred from homology"/>
<dbReference type="Proteomes" id="UP000769157">
    <property type="component" value="Unassembled WGS sequence"/>
</dbReference>
<evidence type="ECO:0000256" key="5">
    <source>
        <dbReference type="ARBA" id="ARBA00023052"/>
    </source>
</evidence>
<evidence type="ECO:0000256" key="7">
    <source>
        <dbReference type="ARBA" id="ARBA00044451"/>
    </source>
</evidence>
<dbReference type="GO" id="GO:0005777">
    <property type="term" value="C:peroxisome"/>
    <property type="evidence" value="ECO:0007669"/>
    <property type="project" value="TreeGrafter"/>
</dbReference>
<comment type="similarity">
    <text evidence="2 10">Belongs to the TPP enzyme family.</text>
</comment>
<evidence type="ECO:0000259" key="13">
    <source>
        <dbReference type="Pfam" id="PF02776"/>
    </source>
</evidence>
<sequence>MSGAKAIAATLKELGVEHVFGIVGIPVVEQQASLAASIYGYLTHKPGVLLVVGGPGIVNSVAGAYNAASNKWPLLVLAGSSSLATREKGAFQELDQVAMMDRWTKHSYRVVNPAQTVDYLAQAYVLAQIGVPGCTYVDLPEDIILGKTELLSKIKNINSLTFSFTTPEKTKIKKTGVLLKNARFPLLVVGKGAARAWKSLRQFVDTHEIAFLPTPMAKGIIQDKSEYNISSARSYALKHADVVLVVGARLNWILHFGEAPKFNKNVKLIQIDSDPQELARGATLLTQALHGHVETTIRALDDELNAHKFPNLPAELKQVVSQREKVLQQRESVQNPDLMPSHSQALAAVERNVPATATIVAEGARTMDLSRQSLLMSEPKQRLDAGTNGTMGVGLAYAVTARLTAEKHRMVVAVQGDSAFGFSAMEVETLVRERLPCLVVVLNNSGIYNGVQDPLKYFPYTQTPLPPTSLSYGVRYDQVCASLGGGGYFVERCRELDTVLKKGVEDVLGGKVVVVNVLVGSYAKL</sequence>
<feature type="domain" description="Thiamine pyrophosphate enzyme TPP-binding" evidence="12">
    <location>
        <begin position="370"/>
        <end position="515"/>
    </location>
</feature>
<evidence type="ECO:0000256" key="2">
    <source>
        <dbReference type="ARBA" id="ARBA00007812"/>
    </source>
</evidence>
<evidence type="ECO:0000259" key="11">
    <source>
        <dbReference type="Pfam" id="PF00205"/>
    </source>
</evidence>
<gene>
    <name evidence="14" type="ORF">OGAPHI_006253</name>
</gene>
<feature type="domain" description="Thiamine pyrophosphate enzyme central" evidence="11">
    <location>
        <begin position="178"/>
        <end position="300"/>
    </location>
</feature>
<dbReference type="Pfam" id="PF02775">
    <property type="entry name" value="TPP_enzyme_C"/>
    <property type="match status" value="1"/>
</dbReference>
<dbReference type="InterPro" id="IPR012001">
    <property type="entry name" value="Thiamin_PyroP_enz_TPP-bd_dom"/>
</dbReference>
<feature type="domain" description="Thiamine pyrophosphate enzyme N-terminal TPP-binding" evidence="13">
    <location>
        <begin position="28"/>
        <end position="99"/>
    </location>
</feature>
<evidence type="ECO:0000313" key="15">
    <source>
        <dbReference type="Proteomes" id="UP000769157"/>
    </source>
</evidence>
<accession>A0A9P8NYT9</accession>
<comment type="caution">
    <text evidence="14">The sequence shown here is derived from an EMBL/GenBank/DDBJ whole genome shotgun (WGS) entry which is preliminary data.</text>
</comment>
<dbReference type="GO" id="GO:0106359">
    <property type="term" value="F:2-hydroxyacyl-CoA lyase activity"/>
    <property type="evidence" value="ECO:0007669"/>
    <property type="project" value="UniProtKB-EC"/>
</dbReference>
<comment type="cofactor">
    <cofactor evidence="1">
        <name>thiamine diphosphate</name>
        <dbReference type="ChEBI" id="CHEBI:58937"/>
    </cofactor>
</comment>
<protein>
    <recommendedName>
        <fullName evidence="9">2-hydroxyacyl-CoA lyase</fullName>
        <ecNumber evidence="9">4.1.2.63</ecNumber>
    </recommendedName>
</protein>
<evidence type="ECO:0000256" key="6">
    <source>
        <dbReference type="ARBA" id="ARBA00023239"/>
    </source>
</evidence>
<dbReference type="GeneID" id="70238217"/>